<gene>
    <name evidence="6" type="ORF">RJ639_042904</name>
</gene>
<keyword evidence="5" id="KW-0067">ATP-binding</keyword>
<evidence type="ECO:0000256" key="5">
    <source>
        <dbReference type="ARBA" id="ARBA00022840"/>
    </source>
</evidence>
<dbReference type="AlphaFoldDB" id="A0AA88WDV0"/>
<keyword evidence="1" id="KW-0723">Serine/threonine-protein kinase</keyword>
<protein>
    <recommendedName>
        <fullName evidence="8">S-locus receptor kinase C-terminal domain-containing protein</fullName>
    </recommendedName>
</protein>
<evidence type="ECO:0008006" key="8">
    <source>
        <dbReference type="Google" id="ProtNLM"/>
    </source>
</evidence>
<evidence type="ECO:0000256" key="3">
    <source>
        <dbReference type="ARBA" id="ARBA00022741"/>
    </source>
</evidence>
<evidence type="ECO:0000313" key="7">
    <source>
        <dbReference type="Proteomes" id="UP001188597"/>
    </source>
</evidence>
<keyword evidence="4" id="KW-0418">Kinase</keyword>
<dbReference type="GO" id="GO:0005524">
    <property type="term" value="F:ATP binding"/>
    <property type="evidence" value="ECO:0007669"/>
    <property type="project" value="UniProtKB-KW"/>
</dbReference>
<dbReference type="Gene3D" id="1.10.510.10">
    <property type="entry name" value="Transferase(Phosphotransferase) domain 1"/>
    <property type="match status" value="1"/>
</dbReference>
<proteinExistence type="predicted"/>
<dbReference type="GO" id="GO:0004674">
    <property type="term" value="F:protein serine/threonine kinase activity"/>
    <property type="evidence" value="ECO:0007669"/>
    <property type="project" value="UniProtKB-KW"/>
</dbReference>
<sequence>MLLNQERSMELIDTTVEGGKPSDVNEVLRSIHIGLLCVQQCPEDRPTMSSVVLMLSSGGALPWPKQPGFFTERTALEIPESPFISNSISDAALAANEDVDSRNRYQSLGLVCELDVERPPT</sequence>
<evidence type="ECO:0000256" key="1">
    <source>
        <dbReference type="ARBA" id="ARBA00022527"/>
    </source>
</evidence>
<organism evidence="6 7">
    <name type="scientific">Escallonia herrerae</name>
    <dbReference type="NCBI Taxonomy" id="1293975"/>
    <lineage>
        <taxon>Eukaryota</taxon>
        <taxon>Viridiplantae</taxon>
        <taxon>Streptophyta</taxon>
        <taxon>Embryophyta</taxon>
        <taxon>Tracheophyta</taxon>
        <taxon>Spermatophyta</taxon>
        <taxon>Magnoliopsida</taxon>
        <taxon>eudicotyledons</taxon>
        <taxon>Gunneridae</taxon>
        <taxon>Pentapetalae</taxon>
        <taxon>asterids</taxon>
        <taxon>campanulids</taxon>
        <taxon>Escalloniales</taxon>
        <taxon>Escalloniaceae</taxon>
        <taxon>Escallonia</taxon>
    </lineage>
</organism>
<keyword evidence="2" id="KW-0808">Transferase</keyword>
<dbReference type="PANTHER" id="PTHR27002">
    <property type="entry name" value="RECEPTOR-LIKE SERINE/THREONINE-PROTEIN KINASE SD1-8"/>
    <property type="match status" value="1"/>
</dbReference>
<keyword evidence="3" id="KW-0547">Nucleotide-binding</keyword>
<evidence type="ECO:0000256" key="4">
    <source>
        <dbReference type="ARBA" id="ARBA00022777"/>
    </source>
</evidence>
<feature type="non-terminal residue" evidence="6">
    <location>
        <position position="1"/>
    </location>
</feature>
<keyword evidence="7" id="KW-1185">Reference proteome</keyword>
<dbReference type="PANTHER" id="PTHR27002:SF851">
    <property type="entry name" value="G-TYPE LECTIN S-RECEPTOR-LIKE SERINE_THREONINE-PROTEIN KINASE SD1-1"/>
    <property type="match status" value="1"/>
</dbReference>
<evidence type="ECO:0000313" key="6">
    <source>
        <dbReference type="EMBL" id="KAK3023888.1"/>
    </source>
</evidence>
<comment type="caution">
    <text evidence="6">The sequence shown here is derived from an EMBL/GenBank/DDBJ whole genome shotgun (WGS) entry which is preliminary data.</text>
</comment>
<dbReference type="Proteomes" id="UP001188597">
    <property type="component" value="Unassembled WGS sequence"/>
</dbReference>
<name>A0AA88WDV0_9ASTE</name>
<dbReference type="EMBL" id="JAVXUP010000630">
    <property type="protein sequence ID" value="KAK3023888.1"/>
    <property type="molecule type" value="Genomic_DNA"/>
</dbReference>
<dbReference type="GO" id="GO:0005886">
    <property type="term" value="C:plasma membrane"/>
    <property type="evidence" value="ECO:0007669"/>
    <property type="project" value="TreeGrafter"/>
</dbReference>
<accession>A0AA88WDV0</accession>
<reference evidence="6" key="1">
    <citation type="submission" date="2022-12" db="EMBL/GenBank/DDBJ databases">
        <title>Draft genome assemblies for two species of Escallonia (Escalloniales).</title>
        <authorList>
            <person name="Chanderbali A."/>
            <person name="Dervinis C."/>
            <person name="Anghel I."/>
            <person name="Soltis D."/>
            <person name="Soltis P."/>
            <person name="Zapata F."/>
        </authorList>
    </citation>
    <scope>NUCLEOTIDE SEQUENCE</scope>
    <source>
        <strain evidence="6">UCBG64.0493</strain>
        <tissue evidence="6">Leaf</tissue>
    </source>
</reference>
<evidence type="ECO:0000256" key="2">
    <source>
        <dbReference type="ARBA" id="ARBA00022679"/>
    </source>
</evidence>